<protein>
    <recommendedName>
        <fullName evidence="2">Peptidase S1 domain-containing protein</fullName>
    </recommendedName>
</protein>
<dbReference type="InterPro" id="IPR009003">
    <property type="entry name" value="Peptidase_S1_PA"/>
</dbReference>
<dbReference type="Ensembl" id="ENSAPET00000029269.1">
    <property type="protein sequence ID" value="ENSAPEP00000028517.1"/>
    <property type="gene ID" value="ENSAPEG00000020254.1"/>
</dbReference>
<reference evidence="3 4" key="1">
    <citation type="submission" date="2018-03" db="EMBL/GenBank/DDBJ databases">
        <title>Finding Nemo's genes: A chromosome-scale reference assembly of the genome of the orange clownfish Amphiprion percula.</title>
        <authorList>
            <person name="Lehmann R."/>
        </authorList>
    </citation>
    <scope>NUCLEOTIDE SEQUENCE</scope>
</reference>
<dbReference type="GeneTree" id="ENSGT00940000160085"/>
<dbReference type="SUPFAM" id="SSF50494">
    <property type="entry name" value="Trypsin-like serine proteases"/>
    <property type="match status" value="1"/>
</dbReference>
<keyword evidence="4" id="KW-1185">Reference proteome</keyword>
<reference evidence="3" key="3">
    <citation type="submission" date="2025-09" db="UniProtKB">
        <authorList>
            <consortium name="Ensembl"/>
        </authorList>
    </citation>
    <scope>IDENTIFICATION</scope>
</reference>
<dbReference type="STRING" id="161767.ENSAPEP00000028517"/>
<dbReference type="Pfam" id="PF00089">
    <property type="entry name" value="Trypsin"/>
    <property type="match status" value="1"/>
</dbReference>
<reference evidence="3" key="2">
    <citation type="submission" date="2025-08" db="UniProtKB">
        <authorList>
            <consortium name="Ensembl"/>
        </authorList>
    </citation>
    <scope>IDENTIFICATION</scope>
</reference>
<dbReference type="PANTHER" id="PTHR24252:SF12">
    <property type="entry name" value="TRANSMEMBRANE SERINE PROTEASE 7"/>
    <property type="match status" value="1"/>
</dbReference>
<dbReference type="AlphaFoldDB" id="A0A3P8TZK6"/>
<dbReference type="Proteomes" id="UP000265080">
    <property type="component" value="Chromosome 22"/>
</dbReference>
<organism evidence="3 4">
    <name type="scientific">Amphiprion percula</name>
    <name type="common">Orange clownfish</name>
    <name type="synonym">Lutjanus percula</name>
    <dbReference type="NCBI Taxonomy" id="161767"/>
    <lineage>
        <taxon>Eukaryota</taxon>
        <taxon>Metazoa</taxon>
        <taxon>Chordata</taxon>
        <taxon>Craniata</taxon>
        <taxon>Vertebrata</taxon>
        <taxon>Euteleostomi</taxon>
        <taxon>Actinopterygii</taxon>
        <taxon>Neopterygii</taxon>
        <taxon>Teleostei</taxon>
        <taxon>Neoteleostei</taxon>
        <taxon>Acanthomorphata</taxon>
        <taxon>Ovalentaria</taxon>
        <taxon>Pomacentridae</taxon>
        <taxon>Amphiprion</taxon>
    </lineage>
</organism>
<dbReference type="Gene3D" id="2.40.10.10">
    <property type="entry name" value="Trypsin-like serine proteases"/>
    <property type="match status" value="1"/>
</dbReference>
<dbReference type="GO" id="GO:0006508">
    <property type="term" value="P:proteolysis"/>
    <property type="evidence" value="ECO:0007669"/>
    <property type="project" value="InterPro"/>
</dbReference>
<evidence type="ECO:0000259" key="2">
    <source>
        <dbReference type="Pfam" id="PF00089"/>
    </source>
</evidence>
<sequence>MLLKCCLLNLFIFSSTFCLTTIIIISMTQSRVGSSKVTERIVGGVNSGEGKWPWQVSLHFAGSLYCGASVLSSDWLISAAHCFSKERFVSLTADTADTAEPGRGKADPSSQLCLLPWGILPTP</sequence>
<evidence type="ECO:0000256" key="1">
    <source>
        <dbReference type="ARBA" id="ARBA00023157"/>
    </source>
</evidence>
<proteinExistence type="predicted"/>
<dbReference type="InterPro" id="IPR018114">
    <property type="entry name" value="TRYPSIN_HIS"/>
</dbReference>
<dbReference type="PROSITE" id="PS00134">
    <property type="entry name" value="TRYPSIN_HIS"/>
    <property type="match status" value="1"/>
</dbReference>
<evidence type="ECO:0000313" key="3">
    <source>
        <dbReference type="Ensembl" id="ENSAPEP00000028517.1"/>
    </source>
</evidence>
<evidence type="ECO:0000313" key="4">
    <source>
        <dbReference type="Proteomes" id="UP000265080"/>
    </source>
</evidence>
<dbReference type="GO" id="GO:0004252">
    <property type="term" value="F:serine-type endopeptidase activity"/>
    <property type="evidence" value="ECO:0007669"/>
    <property type="project" value="InterPro"/>
</dbReference>
<name>A0A3P8TZK6_AMPPE</name>
<dbReference type="InterPro" id="IPR043504">
    <property type="entry name" value="Peptidase_S1_PA_chymotrypsin"/>
</dbReference>
<dbReference type="InterPro" id="IPR001254">
    <property type="entry name" value="Trypsin_dom"/>
</dbReference>
<accession>A0A3P8TZK6</accession>
<keyword evidence="1" id="KW-1015">Disulfide bond</keyword>
<dbReference type="PANTHER" id="PTHR24252">
    <property type="entry name" value="ACROSIN-RELATED"/>
    <property type="match status" value="1"/>
</dbReference>
<feature type="domain" description="Peptidase S1" evidence="2">
    <location>
        <begin position="41"/>
        <end position="100"/>
    </location>
</feature>